<feature type="compositionally biased region" description="Low complexity" evidence="1">
    <location>
        <begin position="56"/>
        <end position="71"/>
    </location>
</feature>
<dbReference type="Proteomes" id="UP001140949">
    <property type="component" value="Unassembled WGS sequence"/>
</dbReference>
<gene>
    <name evidence="2" type="ORF">M6B38_366730</name>
</gene>
<protein>
    <submittedName>
        <fullName evidence="2">Uncharacterized protein</fullName>
    </submittedName>
</protein>
<name>A0AAX6GGQ7_IRIPA</name>
<dbReference type="AlphaFoldDB" id="A0AAX6GGQ7"/>
<evidence type="ECO:0000313" key="3">
    <source>
        <dbReference type="Proteomes" id="UP001140949"/>
    </source>
</evidence>
<proteinExistence type="predicted"/>
<reference evidence="2" key="1">
    <citation type="journal article" date="2023" name="GigaByte">
        <title>Genome assembly of the bearded iris, Iris pallida Lam.</title>
        <authorList>
            <person name="Bruccoleri R.E."/>
            <person name="Oakeley E.J."/>
            <person name="Faust A.M.E."/>
            <person name="Altorfer M."/>
            <person name="Dessus-Babus S."/>
            <person name="Burckhardt D."/>
            <person name="Oertli M."/>
            <person name="Naumann U."/>
            <person name="Petersen F."/>
            <person name="Wong J."/>
        </authorList>
    </citation>
    <scope>NUCLEOTIDE SEQUENCE</scope>
    <source>
        <strain evidence="2">GSM-AAB239-AS_SAM_17_03QT</strain>
    </source>
</reference>
<reference evidence="2" key="2">
    <citation type="submission" date="2023-04" db="EMBL/GenBank/DDBJ databases">
        <authorList>
            <person name="Bruccoleri R.E."/>
            <person name="Oakeley E.J."/>
            <person name="Faust A.-M."/>
            <person name="Dessus-Babus S."/>
            <person name="Altorfer M."/>
            <person name="Burckhardt D."/>
            <person name="Oertli M."/>
            <person name="Naumann U."/>
            <person name="Petersen F."/>
            <person name="Wong J."/>
        </authorList>
    </citation>
    <scope>NUCLEOTIDE SEQUENCE</scope>
    <source>
        <strain evidence="2">GSM-AAB239-AS_SAM_17_03QT</strain>
        <tissue evidence="2">Leaf</tissue>
    </source>
</reference>
<sequence>MGTCSSVHKSKKPLVPSPRKQKAADGGGSKQPVKMVAWPQFGDFRPWQQTGNISLQQESSEQSEQQPLNTI</sequence>
<evidence type="ECO:0000256" key="1">
    <source>
        <dbReference type="SAM" id="MobiDB-lite"/>
    </source>
</evidence>
<organism evidence="2 3">
    <name type="scientific">Iris pallida</name>
    <name type="common">Sweet iris</name>
    <dbReference type="NCBI Taxonomy" id="29817"/>
    <lineage>
        <taxon>Eukaryota</taxon>
        <taxon>Viridiplantae</taxon>
        <taxon>Streptophyta</taxon>
        <taxon>Embryophyta</taxon>
        <taxon>Tracheophyta</taxon>
        <taxon>Spermatophyta</taxon>
        <taxon>Magnoliopsida</taxon>
        <taxon>Liliopsida</taxon>
        <taxon>Asparagales</taxon>
        <taxon>Iridaceae</taxon>
        <taxon>Iridoideae</taxon>
        <taxon>Irideae</taxon>
        <taxon>Iris</taxon>
    </lineage>
</organism>
<feature type="region of interest" description="Disordered" evidence="1">
    <location>
        <begin position="1"/>
        <end position="71"/>
    </location>
</feature>
<keyword evidence="3" id="KW-1185">Reference proteome</keyword>
<dbReference type="EMBL" id="JANAVB010019990">
    <property type="protein sequence ID" value="KAJ6827732.1"/>
    <property type="molecule type" value="Genomic_DNA"/>
</dbReference>
<comment type="caution">
    <text evidence="2">The sequence shown here is derived from an EMBL/GenBank/DDBJ whole genome shotgun (WGS) entry which is preliminary data.</text>
</comment>
<accession>A0AAX6GGQ7</accession>
<evidence type="ECO:0000313" key="2">
    <source>
        <dbReference type="EMBL" id="KAJ6827732.1"/>
    </source>
</evidence>